<dbReference type="AlphaFoldDB" id="A0A6M1SYZ0"/>
<dbReference type="SUPFAM" id="SSF109854">
    <property type="entry name" value="DinB/YfiT-like putative metalloenzymes"/>
    <property type="match status" value="1"/>
</dbReference>
<reference evidence="2 3" key="1">
    <citation type="submission" date="2020-02" db="EMBL/GenBank/DDBJ databases">
        <title>Aliifodinibius halophilus 2W32, complete genome.</title>
        <authorList>
            <person name="Li Y."/>
            <person name="Wu S."/>
        </authorList>
    </citation>
    <scope>NUCLEOTIDE SEQUENCE [LARGE SCALE GENOMIC DNA]</scope>
    <source>
        <strain evidence="2 3">2W32</strain>
    </source>
</reference>
<proteinExistence type="predicted"/>
<gene>
    <name evidence="2" type="ORF">G3569_12115</name>
</gene>
<sequence length="170" mass="19335">MEKNTLRQKLKASSDSLLHTISTFPDSEFNTEPPEGGWSAGQVAEHLVKVEGGTVRVLTSEGQKADRAPEQYIPIMKKRLLDFESKMQATKPIVPDDQSKDKEDILATLQDIRQRMTSLIETQDLTQRAVAFEHPIFGYLTRVEWIVFVIYHSQRHLYQIKELAKGAGPK</sequence>
<dbReference type="RefSeq" id="WP_165269483.1">
    <property type="nucleotide sequence ID" value="NZ_JAALLS010000015.1"/>
</dbReference>
<evidence type="ECO:0000259" key="1">
    <source>
        <dbReference type="Pfam" id="PF12867"/>
    </source>
</evidence>
<dbReference type="InterPro" id="IPR024775">
    <property type="entry name" value="DinB-like"/>
</dbReference>
<dbReference type="Gene3D" id="1.20.120.450">
    <property type="entry name" value="dinb family like domain"/>
    <property type="match status" value="1"/>
</dbReference>
<dbReference type="InterPro" id="IPR034660">
    <property type="entry name" value="DinB/YfiT-like"/>
</dbReference>
<protein>
    <submittedName>
        <fullName evidence="2">DinB family protein</fullName>
    </submittedName>
</protein>
<dbReference type="EMBL" id="JAALLS010000015">
    <property type="protein sequence ID" value="NGP89098.1"/>
    <property type="molecule type" value="Genomic_DNA"/>
</dbReference>
<keyword evidence="3" id="KW-1185">Reference proteome</keyword>
<comment type="caution">
    <text evidence="2">The sequence shown here is derived from an EMBL/GenBank/DDBJ whole genome shotgun (WGS) entry which is preliminary data.</text>
</comment>
<dbReference type="Pfam" id="PF12867">
    <property type="entry name" value="DinB_2"/>
    <property type="match status" value="1"/>
</dbReference>
<evidence type="ECO:0000313" key="3">
    <source>
        <dbReference type="Proteomes" id="UP000479132"/>
    </source>
</evidence>
<feature type="domain" description="DinB-like" evidence="1">
    <location>
        <begin position="11"/>
        <end position="160"/>
    </location>
</feature>
<organism evidence="2 3">
    <name type="scientific">Fodinibius halophilus</name>
    <dbReference type="NCBI Taxonomy" id="1736908"/>
    <lineage>
        <taxon>Bacteria</taxon>
        <taxon>Pseudomonadati</taxon>
        <taxon>Balneolota</taxon>
        <taxon>Balneolia</taxon>
        <taxon>Balneolales</taxon>
        <taxon>Balneolaceae</taxon>
        <taxon>Fodinibius</taxon>
    </lineage>
</organism>
<name>A0A6M1SYZ0_9BACT</name>
<dbReference type="Proteomes" id="UP000479132">
    <property type="component" value="Unassembled WGS sequence"/>
</dbReference>
<evidence type="ECO:0000313" key="2">
    <source>
        <dbReference type="EMBL" id="NGP89098.1"/>
    </source>
</evidence>
<accession>A0A6M1SYZ0</accession>